<evidence type="ECO:0000256" key="6">
    <source>
        <dbReference type="PIRNR" id="PIRNR002889"/>
    </source>
</evidence>
<dbReference type="Pfam" id="PF00460">
    <property type="entry name" value="Flg_bb_rod"/>
    <property type="match status" value="1"/>
</dbReference>
<keyword evidence="8" id="KW-0966">Cell projection</keyword>
<keyword evidence="4 6" id="KW-0975">Bacterial flagellum</keyword>
<name>A0A6M8HTF9_9PROT</name>
<reference evidence="8 9" key="1">
    <citation type="journal article" date="2014" name="World J. Microbiol. Biotechnol.">
        <title>Biodiversity and physiological characteristics of Antarctic and Arctic lichens-associated bacteria.</title>
        <authorList>
            <person name="Lee Y.M."/>
            <person name="Kim E.H."/>
            <person name="Lee H.K."/>
            <person name="Hong S.G."/>
        </authorList>
    </citation>
    <scope>NUCLEOTIDE SEQUENCE [LARGE SCALE GENOMIC DNA]</scope>
    <source>
        <strain evidence="8 9">PAMC 26569</strain>
    </source>
</reference>
<dbReference type="EMBL" id="CP053708">
    <property type="protein sequence ID" value="QKE91491.1"/>
    <property type="molecule type" value="Genomic_DNA"/>
</dbReference>
<evidence type="ECO:0000256" key="1">
    <source>
        <dbReference type="ARBA" id="ARBA00004117"/>
    </source>
</evidence>
<dbReference type="InterPro" id="IPR001444">
    <property type="entry name" value="Flag_bb_rod_N"/>
</dbReference>
<dbReference type="InterPro" id="IPR006300">
    <property type="entry name" value="FlgB"/>
</dbReference>
<accession>A0A6M8HTF9</accession>
<evidence type="ECO:0000313" key="8">
    <source>
        <dbReference type="EMBL" id="QKE91491.1"/>
    </source>
</evidence>
<dbReference type="AlphaFoldDB" id="A0A6M8HTF9"/>
<dbReference type="PIRSF" id="PIRSF002889">
    <property type="entry name" value="Rod_FlgB"/>
    <property type="match status" value="1"/>
</dbReference>
<keyword evidence="8" id="KW-0969">Cilium</keyword>
<comment type="function">
    <text evidence="5 6">Structural component of flagellum, the bacterial motility apparatus. Part of the rod structure of flagellar basal body.</text>
</comment>
<comment type="subcellular location">
    <subcellularLocation>
        <location evidence="1 6">Bacterial flagellum basal body</location>
    </subcellularLocation>
</comment>
<proteinExistence type="inferred from homology"/>
<sequence>MGAGQTDLLGLAANRLDWLDDRQRVLARNIANSDTPGFVPRDETSFSKSLANIQVAPVQTNPMHLAGTVDTASSVETRPHQRSIDGNAVALDEQMTKVADTETQQRLVTNLYGKYMSMYATALGKG</sequence>
<evidence type="ECO:0000256" key="5">
    <source>
        <dbReference type="ARBA" id="ARBA00024934"/>
    </source>
</evidence>
<keyword evidence="9" id="KW-1185">Reference proteome</keyword>
<keyword evidence="8" id="KW-0282">Flagellum</keyword>
<evidence type="ECO:0000256" key="3">
    <source>
        <dbReference type="ARBA" id="ARBA00014376"/>
    </source>
</evidence>
<dbReference type="KEGG" id="lck:HN018_16905"/>
<protein>
    <recommendedName>
        <fullName evidence="3 6">Flagellar basal body rod protein FlgB</fullName>
    </recommendedName>
</protein>
<comment type="similarity">
    <text evidence="2 6">Belongs to the flagella basal body rod proteins family.</text>
</comment>
<organism evidence="8 9">
    <name type="scientific">Lichenicola cladoniae</name>
    <dbReference type="NCBI Taxonomy" id="1484109"/>
    <lineage>
        <taxon>Bacteria</taxon>
        <taxon>Pseudomonadati</taxon>
        <taxon>Pseudomonadota</taxon>
        <taxon>Alphaproteobacteria</taxon>
        <taxon>Acetobacterales</taxon>
        <taxon>Acetobacteraceae</taxon>
        <taxon>Lichenicola</taxon>
    </lineage>
</organism>
<comment type="subunit">
    <text evidence="6">The basal body constitutes a major portion of the flagellar organelle and consists of a number of rings mounted on a central rod.</text>
</comment>
<dbReference type="GO" id="GO:0030694">
    <property type="term" value="C:bacterial-type flagellum basal body, rod"/>
    <property type="evidence" value="ECO:0007669"/>
    <property type="project" value="InterPro"/>
</dbReference>
<dbReference type="GO" id="GO:0071973">
    <property type="term" value="P:bacterial-type flagellum-dependent cell motility"/>
    <property type="evidence" value="ECO:0007669"/>
    <property type="project" value="InterPro"/>
</dbReference>
<evidence type="ECO:0000259" key="7">
    <source>
        <dbReference type="Pfam" id="PF00460"/>
    </source>
</evidence>
<dbReference type="RefSeq" id="WP_171832981.1">
    <property type="nucleotide sequence ID" value="NZ_CP053708.1"/>
</dbReference>
<feature type="domain" description="Flagellar basal body rod protein N-terminal" evidence="7">
    <location>
        <begin position="12"/>
        <end position="38"/>
    </location>
</feature>
<dbReference type="Proteomes" id="UP000500767">
    <property type="component" value="Chromosome"/>
</dbReference>
<evidence type="ECO:0000256" key="4">
    <source>
        <dbReference type="ARBA" id="ARBA00023143"/>
    </source>
</evidence>
<evidence type="ECO:0000313" key="9">
    <source>
        <dbReference type="Proteomes" id="UP000500767"/>
    </source>
</evidence>
<gene>
    <name evidence="8" type="ORF">HN018_16905</name>
</gene>
<evidence type="ECO:0000256" key="2">
    <source>
        <dbReference type="ARBA" id="ARBA00009677"/>
    </source>
</evidence>